<accession>A0A9W8A6Q6</accession>
<dbReference type="InterPro" id="IPR043129">
    <property type="entry name" value="ATPase_NBD"/>
</dbReference>
<dbReference type="Gene3D" id="3.30.420.40">
    <property type="match status" value="2"/>
</dbReference>
<comment type="similarity">
    <text evidence="1">Belongs to the actin family.</text>
</comment>
<feature type="compositionally biased region" description="Basic and acidic residues" evidence="2">
    <location>
        <begin position="72"/>
        <end position="88"/>
    </location>
</feature>
<keyword evidence="4" id="KW-1185">Reference proteome</keyword>
<proteinExistence type="inferred from homology"/>
<name>A0A9W8A6Q6_9FUNG</name>
<dbReference type="Proteomes" id="UP001150538">
    <property type="component" value="Unassembled WGS sequence"/>
</dbReference>
<evidence type="ECO:0000313" key="3">
    <source>
        <dbReference type="EMBL" id="KAJ1920718.1"/>
    </source>
</evidence>
<evidence type="ECO:0000256" key="2">
    <source>
        <dbReference type="SAM" id="MobiDB-lite"/>
    </source>
</evidence>
<feature type="region of interest" description="Disordered" evidence="2">
    <location>
        <begin position="49"/>
        <end position="97"/>
    </location>
</feature>
<dbReference type="EMBL" id="JANBPU010000010">
    <property type="protein sequence ID" value="KAJ1920718.1"/>
    <property type="molecule type" value="Genomic_DNA"/>
</dbReference>
<gene>
    <name evidence="3" type="ORF">H4219_001117</name>
</gene>
<sequence length="361" mass="39455">MAYLLNEANHIVVEVGSYQTKAIRNTVDPNQLPSVIIPTRAGILKGNSEKEAQGQAGSPSSDQNGSSVTPEKNGDEKKDEDSLKEKENGQSAPKKTNYVFGEALENVDPSQLSKTFNLLEDNRVTDWEAFSAFCKYILVKGLGVNIPHNQCAIVFSIPVGWSKGDMEALTQILFENINTPALMIVEQPLLALYGDGDTTGLVIDFGHTKTTVVPVIDSIIIEHAIRTIDVGGRDVTNYLAGLLKEDERIMSAADGKLDDGFVQALKESGLIEFKTATPLPQDNAQNTDDVEFEYSGIKYPLGDWRYQAAKILVDSTMIPGKETNDRLVDAIKQSILLCDHTKRVSLWEGIHLVGGSSQFKG</sequence>
<protein>
    <submittedName>
        <fullName evidence="3">Uncharacterized protein</fullName>
    </submittedName>
</protein>
<organism evidence="3 4">
    <name type="scientific">Mycoemilia scoparia</name>
    <dbReference type="NCBI Taxonomy" id="417184"/>
    <lineage>
        <taxon>Eukaryota</taxon>
        <taxon>Fungi</taxon>
        <taxon>Fungi incertae sedis</taxon>
        <taxon>Zoopagomycota</taxon>
        <taxon>Kickxellomycotina</taxon>
        <taxon>Kickxellomycetes</taxon>
        <taxon>Kickxellales</taxon>
        <taxon>Kickxellaceae</taxon>
        <taxon>Mycoemilia</taxon>
    </lineage>
</organism>
<dbReference type="OrthoDB" id="74201at2759"/>
<dbReference type="PANTHER" id="PTHR11937">
    <property type="entry name" value="ACTIN"/>
    <property type="match status" value="1"/>
</dbReference>
<reference evidence="3" key="1">
    <citation type="submission" date="2022-07" db="EMBL/GenBank/DDBJ databases">
        <title>Phylogenomic reconstructions and comparative analyses of Kickxellomycotina fungi.</title>
        <authorList>
            <person name="Reynolds N.K."/>
            <person name="Stajich J.E."/>
            <person name="Barry K."/>
            <person name="Grigoriev I.V."/>
            <person name="Crous P."/>
            <person name="Smith M.E."/>
        </authorList>
    </citation>
    <scope>NUCLEOTIDE SEQUENCE</scope>
    <source>
        <strain evidence="3">NBRC 100468</strain>
    </source>
</reference>
<dbReference type="PRINTS" id="PR00190">
    <property type="entry name" value="ACTIN"/>
</dbReference>
<feature type="compositionally biased region" description="Polar residues" evidence="2">
    <location>
        <begin position="55"/>
        <end position="70"/>
    </location>
</feature>
<dbReference type="SUPFAM" id="SSF53067">
    <property type="entry name" value="Actin-like ATPase domain"/>
    <property type="match status" value="2"/>
</dbReference>
<evidence type="ECO:0000256" key="1">
    <source>
        <dbReference type="RuleBase" id="RU000487"/>
    </source>
</evidence>
<dbReference type="Pfam" id="PF00022">
    <property type="entry name" value="Actin"/>
    <property type="match status" value="1"/>
</dbReference>
<evidence type="ECO:0000313" key="4">
    <source>
        <dbReference type="Proteomes" id="UP001150538"/>
    </source>
</evidence>
<comment type="caution">
    <text evidence="3">The sequence shown here is derived from an EMBL/GenBank/DDBJ whole genome shotgun (WGS) entry which is preliminary data.</text>
</comment>
<dbReference type="Gene3D" id="3.90.640.10">
    <property type="entry name" value="Actin, Chain A, domain 4"/>
    <property type="match status" value="1"/>
</dbReference>
<dbReference type="AlphaFoldDB" id="A0A9W8A6Q6"/>
<dbReference type="InterPro" id="IPR004000">
    <property type="entry name" value="Actin"/>
</dbReference>
<dbReference type="SMART" id="SM00268">
    <property type="entry name" value="ACTIN"/>
    <property type="match status" value="1"/>
</dbReference>